<sequence length="71" mass="8430">SPMEYKLMKTIASQLIEFIDKLRFYIDDKLDFLLPTLQIFTPRLSINGSSNQTFLLTWLKQYNITNIIDEQ</sequence>
<evidence type="ECO:0000313" key="2">
    <source>
        <dbReference type="Proteomes" id="UP000663844"/>
    </source>
</evidence>
<dbReference type="EMBL" id="CAJOAZ010006098">
    <property type="protein sequence ID" value="CAF4123391.1"/>
    <property type="molecule type" value="Genomic_DNA"/>
</dbReference>
<name>A0A819WEE5_9BILA</name>
<comment type="caution">
    <text evidence="1">The sequence shown here is derived from an EMBL/GenBank/DDBJ whole genome shotgun (WGS) entry which is preliminary data.</text>
</comment>
<evidence type="ECO:0000313" key="1">
    <source>
        <dbReference type="EMBL" id="CAF4123391.1"/>
    </source>
</evidence>
<dbReference type="Proteomes" id="UP000663844">
    <property type="component" value="Unassembled WGS sequence"/>
</dbReference>
<organism evidence="1 2">
    <name type="scientific">Adineta steineri</name>
    <dbReference type="NCBI Taxonomy" id="433720"/>
    <lineage>
        <taxon>Eukaryota</taxon>
        <taxon>Metazoa</taxon>
        <taxon>Spiralia</taxon>
        <taxon>Gnathifera</taxon>
        <taxon>Rotifera</taxon>
        <taxon>Eurotatoria</taxon>
        <taxon>Bdelloidea</taxon>
        <taxon>Adinetida</taxon>
        <taxon>Adinetidae</taxon>
        <taxon>Adineta</taxon>
    </lineage>
</organism>
<accession>A0A819WEE5</accession>
<reference evidence="1" key="1">
    <citation type="submission" date="2021-02" db="EMBL/GenBank/DDBJ databases">
        <authorList>
            <person name="Nowell W R."/>
        </authorList>
    </citation>
    <scope>NUCLEOTIDE SEQUENCE</scope>
</reference>
<gene>
    <name evidence="1" type="ORF">OXD698_LOCUS36616</name>
</gene>
<feature type="non-terminal residue" evidence="1">
    <location>
        <position position="1"/>
    </location>
</feature>
<protein>
    <submittedName>
        <fullName evidence="1">Uncharacterized protein</fullName>
    </submittedName>
</protein>
<proteinExistence type="predicted"/>
<dbReference type="AlphaFoldDB" id="A0A819WEE5"/>